<dbReference type="Pfam" id="PF07859">
    <property type="entry name" value="Abhydrolase_3"/>
    <property type="match status" value="1"/>
</dbReference>
<gene>
    <name evidence="5" type="ORF">MMF94_30570</name>
</gene>
<dbReference type="InterPro" id="IPR029058">
    <property type="entry name" value="AB_hydrolase_fold"/>
</dbReference>
<dbReference type="PANTHER" id="PTHR48081">
    <property type="entry name" value="AB HYDROLASE SUPERFAMILY PROTEIN C4A8.06C"/>
    <property type="match status" value="1"/>
</dbReference>
<evidence type="ECO:0000256" key="1">
    <source>
        <dbReference type="ARBA" id="ARBA00010515"/>
    </source>
</evidence>
<dbReference type="RefSeq" id="WP_241040868.1">
    <property type="nucleotide sequence ID" value="NZ_BAAAJF010000028.1"/>
</dbReference>
<evidence type="ECO:0000313" key="6">
    <source>
        <dbReference type="Proteomes" id="UP001299970"/>
    </source>
</evidence>
<keyword evidence="6" id="KW-1185">Reference proteome</keyword>
<dbReference type="InterPro" id="IPR033140">
    <property type="entry name" value="Lipase_GDXG_put_SER_AS"/>
</dbReference>
<dbReference type="Gene3D" id="3.40.50.1820">
    <property type="entry name" value="alpha/beta hydrolase"/>
    <property type="match status" value="1"/>
</dbReference>
<dbReference type="InterPro" id="IPR050300">
    <property type="entry name" value="GDXG_lipolytic_enzyme"/>
</dbReference>
<accession>A0ABS9TNF2</accession>
<name>A0ABS9TNF2_9PSEU</name>
<protein>
    <submittedName>
        <fullName evidence="5">Alpha/beta hydrolase</fullName>
    </submittedName>
</protein>
<comment type="caution">
    <text evidence="5">The sequence shown here is derived from an EMBL/GenBank/DDBJ whole genome shotgun (WGS) entry which is preliminary data.</text>
</comment>
<comment type="similarity">
    <text evidence="1">Belongs to the 'GDXG' lipolytic enzyme family.</text>
</comment>
<organism evidence="5 6">
    <name type="scientific">Pseudonocardia alaniniphila</name>
    <dbReference type="NCBI Taxonomy" id="75291"/>
    <lineage>
        <taxon>Bacteria</taxon>
        <taxon>Bacillati</taxon>
        <taxon>Actinomycetota</taxon>
        <taxon>Actinomycetes</taxon>
        <taxon>Pseudonocardiales</taxon>
        <taxon>Pseudonocardiaceae</taxon>
        <taxon>Pseudonocardia</taxon>
    </lineage>
</organism>
<sequence>MALDEATAAFLSQMAESGMKPLHEMTPMEARGLGAALLEMYGPGPEVARVVDDTVSVEGGQIGVRILAPENPRATIVYYHGGGWVIGAIDEFDTLARRMVQRTGSAVVLVDYRLAPEHRYPTAAEDAWAALQWTAAHLGEHGMTLPLIVAGDSAGGNLATIVARRAAEEGGPEISLQVLVYPVTDADLDNASYVDPENQLMLSRDSMIWFWDHYAPDLASRKNPDASPLQSADLSGLPPAVVLTAEHDVLRDEGEAYAEKLRAAGVPVVHRRFPGQMHGFFTLLVLPGAAAALEYVGEQVDHHLATTTPLADNQAR</sequence>
<dbReference type="PROSITE" id="PS01174">
    <property type="entry name" value="LIPASE_GDXG_SER"/>
    <property type="match status" value="1"/>
</dbReference>
<proteinExistence type="inferred from homology"/>
<evidence type="ECO:0000256" key="2">
    <source>
        <dbReference type="ARBA" id="ARBA00022801"/>
    </source>
</evidence>
<keyword evidence="2 5" id="KW-0378">Hydrolase</keyword>
<dbReference type="PANTHER" id="PTHR48081:SF8">
    <property type="entry name" value="ALPHA_BETA HYDROLASE FOLD-3 DOMAIN-CONTAINING PROTEIN-RELATED"/>
    <property type="match status" value="1"/>
</dbReference>
<evidence type="ECO:0000256" key="3">
    <source>
        <dbReference type="PROSITE-ProRule" id="PRU10038"/>
    </source>
</evidence>
<dbReference type="SUPFAM" id="SSF53474">
    <property type="entry name" value="alpha/beta-Hydrolases"/>
    <property type="match status" value="1"/>
</dbReference>
<evidence type="ECO:0000259" key="4">
    <source>
        <dbReference type="Pfam" id="PF07859"/>
    </source>
</evidence>
<dbReference type="GO" id="GO:0016787">
    <property type="term" value="F:hydrolase activity"/>
    <property type="evidence" value="ECO:0007669"/>
    <property type="project" value="UniProtKB-KW"/>
</dbReference>
<feature type="domain" description="Alpha/beta hydrolase fold-3" evidence="4">
    <location>
        <begin position="76"/>
        <end position="281"/>
    </location>
</feature>
<dbReference type="EMBL" id="JAKXMK010000030">
    <property type="protein sequence ID" value="MCH6170065.1"/>
    <property type="molecule type" value="Genomic_DNA"/>
</dbReference>
<reference evidence="5 6" key="1">
    <citation type="submission" date="2022-03" db="EMBL/GenBank/DDBJ databases">
        <title>Pseudonocardia alaer sp. nov., a novel actinomycete isolated from reed forest soil.</title>
        <authorList>
            <person name="Wang L."/>
        </authorList>
    </citation>
    <scope>NUCLEOTIDE SEQUENCE [LARGE SCALE GENOMIC DNA]</scope>
    <source>
        <strain evidence="5 6">Y-16303</strain>
    </source>
</reference>
<evidence type="ECO:0000313" key="5">
    <source>
        <dbReference type="EMBL" id="MCH6170065.1"/>
    </source>
</evidence>
<feature type="active site" evidence="3">
    <location>
        <position position="153"/>
    </location>
</feature>
<dbReference type="Proteomes" id="UP001299970">
    <property type="component" value="Unassembled WGS sequence"/>
</dbReference>
<dbReference type="InterPro" id="IPR013094">
    <property type="entry name" value="AB_hydrolase_3"/>
</dbReference>